<proteinExistence type="predicted"/>
<reference evidence="2 3" key="1">
    <citation type="submission" date="2015-07" db="EMBL/GenBank/DDBJ databases">
        <authorList>
            <person name="Ju K.-S."/>
            <person name="Doroghazi J.R."/>
            <person name="Metcalf W.W."/>
        </authorList>
    </citation>
    <scope>NUCLEOTIDE SEQUENCE [LARGE SCALE GENOMIC DNA]</scope>
    <source>
        <strain evidence="2 3">NRRL B-3589</strain>
    </source>
</reference>
<organism evidence="2 3">
    <name type="scientific">Streptomyces varsoviensis</name>
    <dbReference type="NCBI Taxonomy" id="67373"/>
    <lineage>
        <taxon>Bacteria</taxon>
        <taxon>Bacillati</taxon>
        <taxon>Actinomycetota</taxon>
        <taxon>Actinomycetes</taxon>
        <taxon>Kitasatosporales</taxon>
        <taxon>Streptomycetaceae</taxon>
        <taxon>Streptomyces</taxon>
    </lineage>
</organism>
<evidence type="ECO:0000259" key="1">
    <source>
        <dbReference type="SMART" id="SM00418"/>
    </source>
</evidence>
<keyword evidence="3" id="KW-1185">Reference proteome</keyword>
<name>A0ABR5J3M3_9ACTN</name>
<dbReference type="Proteomes" id="UP000037020">
    <property type="component" value="Unassembled WGS sequence"/>
</dbReference>
<dbReference type="InterPro" id="IPR036390">
    <property type="entry name" value="WH_DNA-bd_sf"/>
</dbReference>
<gene>
    <name evidence="2" type="ORF">ADK38_22235</name>
</gene>
<protein>
    <submittedName>
        <fullName evidence="2">ArsR family transcriptional regulator</fullName>
    </submittedName>
</protein>
<dbReference type="RefSeq" id="WP_030886309.1">
    <property type="nucleotide sequence ID" value="NZ_JBIRHZ010000004.1"/>
</dbReference>
<feature type="domain" description="HTH arsR-type" evidence="1">
    <location>
        <begin position="18"/>
        <end position="98"/>
    </location>
</feature>
<dbReference type="EMBL" id="LGUT01001908">
    <property type="protein sequence ID" value="KOG88002.1"/>
    <property type="molecule type" value="Genomic_DNA"/>
</dbReference>
<dbReference type="SUPFAM" id="SSF46785">
    <property type="entry name" value="Winged helix' DNA-binding domain"/>
    <property type="match status" value="1"/>
</dbReference>
<comment type="caution">
    <text evidence="2">The sequence shown here is derived from an EMBL/GenBank/DDBJ whole genome shotgun (WGS) entry which is preliminary data.</text>
</comment>
<evidence type="ECO:0000313" key="2">
    <source>
        <dbReference type="EMBL" id="KOG88002.1"/>
    </source>
</evidence>
<dbReference type="SMART" id="SM00418">
    <property type="entry name" value="HTH_ARSR"/>
    <property type="match status" value="1"/>
</dbReference>
<sequence>MVKETPSGPEAAEMELGAVLRALSDEHRRAVMVELAADEEDRERTCNSFDLPVSKQTQTHHFRALREVGLIREIDYGNRKGIRLRRSDIDVRFPGLLGLLAAEARKPERAND</sequence>
<accession>A0ABR5J3M3</accession>
<dbReference type="Gene3D" id="1.10.10.10">
    <property type="entry name" value="Winged helix-like DNA-binding domain superfamily/Winged helix DNA-binding domain"/>
    <property type="match status" value="1"/>
</dbReference>
<dbReference type="InterPro" id="IPR001845">
    <property type="entry name" value="HTH_ArsR_DNA-bd_dom"/>
</dbReference>
<evidence type="ECO:0000313" key="3">
    <source>
        <dbReference type="Proteomes" id="UP000037020"/>
    </source>
</evidence>
<dbReference type="InterPro" id="IPR036388">
    <property type="entry name" value="WH-like_DNA-bd_sf"/>
</dbReference>